<dbReference type="InterPro" id="IPR006896">
    <property type="entry name" value="Sec23/24_trunk_dom"/>
</dbReference>
<dbReference type="GO" id="GO:0000149">
    <property type="term" value="F:SNARE binding"/>
    <property type="evidence" value="ECO:0007669"/>
    <property type="project" value="TreeGrafter"/>
</dbReference>
<dbReference type="InterPro" id="IPR036174">
    <property type="entry name" value="Znf_Sec23_Sec24_sf"/>
</dbReference>
<dbReference type="InterPro" id="IPR029006">
    <property type="entry name" value="ADF-H/Gelsolin-like_dom_sf"/>
</dbReference>
<dbReference type="PANTHER" id="PTHR13803:SF39">
    <property type="entry name" value="SECRETORY 24AB, ISOFORM A"/>
    <property type="match status" value="1"/>
</dbReference>
<dbReference type="SUPFAM" id="SSF53300">
    <property type="entry name" value="vWA-like"/>
    <property type="match status" value="1"/>
</dbReference>
<evidence type="ECO:0000259" key="13">
    <source>
        <dbReference type="Pfam" id="PF00626"/>
    </source>
</evidence>
<feature type="domain" description="Sec23/Sec24 trunk" evidence="15">
    <location>
        <begin position="398"/>
        <end position="634"/>
    </location>
</feature>
<feature type="compositionally biased region" description="Gly residues" evidence="12">
    <location>
        <begin position="22"/>
        <end position="48"/>
    </location>
</feature>
<dbReference type="GO" id="GO:0005789">
    <property type="term" value="C:endoplasmic reticulum membrane"/>
    <property type="evidence" value="ECO:0007669"/>
    <property type="project" value="UniProtKB-SubCell"/>
</dbReference>
<dbReference type="Pfam" id="PF04811">
    <property type="entry name" value="Sec23_trunk"/>
    <property type="match status" value="1"/>
</dbReference>
<evidence type="ECO:0000259" key="14">
    <source>
        <dbReference type="Pfam" id="PF04810"/>
    </source>
</evidence>
<comment type="subcellular location">
    <subcellularLocation>
        <location evidence="2">Cytoplasm</location>
    </subcellularLocation>
    <subcellularLocation>
        <location evidence="3">Endoplasmic reticulum membrane</location>
    </subcellularLocation>
    <subcellularLocation>
        <location evidence="1">Golgi apparatus membrane</location>
    </subcellularLocation>
</comment>
<dbReference type="InterPro" id="IPR012990">
    <property type="entry name" value="Beta-sandwich_Sec23_24"/>
</dbReference>
<keyword evidence="5" id="KW-0813">Transport</keyword>
<protein>
    <submittedName>
        <fullName evidence="18">Uncharacterized protein</fullName>
    </submittedName>
</protein>
<evidence type="ECO:0000256" key="10">
    <source>
        <dbReference type="ARBA" id="ARBA00023034"/>
    </source>
</evidence>
<feature type="compositionally biased region" description="Pro residues" evidence="12">
    <location>
        <begin position="116"/>
        <end position="126"/>
    </location>
</feature>
<dbReference type="Proteomes" id="UP001489004">
    <property type="component" value="Unassembled WGS sequence"/>
</dbReference>
<dbReference type="InterPro" id="IPR007123">
    <property type="entry name" value="Gelsolin-like_dom"/>
</dbReference>
<evidence type="ECO:0000259" key="16">
    <source>
        <dbReference type="Pfam" id="PF04815"/>
    </source>
</evidence>
<keyword evidence="19" id="KW-1185">Reference proteome</keyword>
<keyword evidence="7" id="KW-0256">Endoplasmic reticulum</keyword>
<feature type="domain" description="Gelsolin-like" evidence="13">
    <location>
        <begin position="867"/>
        <end position="916"/>
    </location>
</feature>
<dbReference type="Gene3D" id="2.60.40.1670">
    <property type="entry name" value="beta-sandwich domain of Sec23/24"/>
    <property type="match status" value="1"/>
</dbReference>
<dbReference type="InterPro" id="IPR036175">
    <property type="entry name" value="Sec23/24_helical_dom_sf"/>
</dbReference>
<dbReference type="InterPro" id="IPR050550">
    <property type="entry name" value="SEC23_SEC24_subfamily"/>
</dbReference>
<name>A0AAW1PU98_9CHLO</name>
<evidence type="ECO:0000256" key="1">
    <source>
        <dbReference type="ARBA" id="ARBA00004394"/>
    </source>
</evidence>
<feature type="domain" description="Sec23/Sec24 helical" evidence="16">
    <location>
        <begin position="736"/>
        <end position="841"/>
    </location>
</feature>
<dbReference type="InterPro" id="IPR006895">
    <property type="entry name" value="Znf_Sec23_Sec24"/>
</dbReference>
<feature type="domain" description="Sec23/Sec24 beta-sandwich" evidence="17">
    <location>
        <begin position="640"/>
        <end position="724"/>
    </location>
</feature>
<dbReference type="InterPro" id="IPR006900">
    <property type="entry name" value="Sec23/24_helical_dom"/>
</dbReference>
<keyword evidence="10" id="KW-0333">Golgi apparatus</keyword>
<dbReference type="Gene3D" id="1.20.120.730">
    <property type="entry name" value="Sec23/Sec24 helical domain"/>
    <property type="match status" value="1"/>
</dbReference>
<comment type="caution">
    <text evidence="18">The sequence shown here is derived from an EMBL/GenBank/DDBJ whole genome shotgun (WGS) entry which is preliminary data.</text>
</comment>
<evidence type="ECO:0000313" key="19">
    <source>
        <dbReference type="Proteomes" id="UP001489004"/>
    </source>
</evidence>
<dbReference type="InterPro" id="IPR036180">
    <property type="entry name" value="Gelsolin-like_dom_sf"/>
</dbReference>
<dbReference type="Pfam" id="PF04815">
    <property type="entry name" value="Sec23_helical"/>
    <property type="match status" value="1"/>
</dbReference>
<evidence type="ECO:0000256" key="7">
    <source>
        <dbReference type="ARBA" id="ARBA00022824"/>
    </source>
</evidence>
<evidence type="ECO:0000256" key="5">
    <source>
        <dbReference type="ARBA" id="ARBA00022448"/>
    </source>
</evidence>
<accession>A0AAW1PU98</accession>
<keyword evidence="6" id="KW-0963">Cytoplasm</keyword>
<evidence type="ECO:0000256" key="2">
    <source>
        <dbReference type="ARBA" id="ARBA00004496"/>
    </source>
</evidence>
<evidence type="ECO:0000256" key="11">
    <source>
        <dbReference type="ARBA" id="ARBA00023136"/>
    </source>
</evidence>
<evidence type="ECO:0000259" key="17">
    <source>
        <dbReference type="Pfam" id="PF08033"/>
    </source>
</evidence>
<dbReference type="Gene3D" id="3.40.50.410">
    <property type="entry name" value="von Willebrand factor, type A domain"/>
    <property type="match status" value="1"/>
</dbReference>
<proteinExistence type="inferred from homology"/>
<dbReference type="SUPFAM" id="SSF81811">
    <property type="entry name" value="Helical domain of Sec23/24"/>
    <property type="match status" value="1"/>
</dbReference>
<dbReference type="AlphaFoldDB" id="A0AAW1PU98"/>
<dbReference type="SUPFAM" id="SSF82754">
    <property type="entry name" value="C-terminal, gelsolin-like domain of Sec23/24"/>
    <property type="match status" value="1"/>
</dbReference>
<dbReference type="InterPro" id="IPR036465">
    <property type="entry name" value="vWFA_dom_sf"/>
</dbReference>
<dbReference type="GO" id="GO:0000139">
    <property type="term" value="C:Golgi membrane"/>
    <property type="evidence" value="ECO:0007669"/>
    <property type="project" value="UniProtKB-SubCell"/>
</dbReference>
<dbReference type="EMBL" id="JALJOR010000009">
    <property type="protein sequence ID" value="KAK9811733.1"/>
    <property type="molecule type" value="Genomic_DNA"/>
</dbReference>
<dbReference type="PANTHER" id="PTHR13803">
    <property type="entry name" value="SEC24-RELATED PROTEIN"/>
    <property type="match status" value="1"/>
</dbReference>
<dbReference type="CDD" id="cd01479">
    <property type="entry name" value="Sec24-like"/>
    <property type="match status" value="1"/>
</dbReference>
<dbReference type="Pfam" id="PF08033">
    <property type="entry name" value="Sec23_BS"/>
    <property type="match status" value="1"/>
</dbReference>
<keyword evidence="11" id="KW-0472">Membrane</keyword>
<dbReference type="InterPro" id="IPR041742">
    <property type="entry name" value="Sec24-like_trunk_dom"/>
</dbReference>
<dbReference type="Pfam" id="PF00626">
    <property type="entry name" value="Gelsolin"/>
    <property type="match status" value="1"/>
</dbReference>
<evidence type="ECO:0000313" key="18">
    <source>
        <dbReference type="EMBL" id="KAK9811733.1"/>
    </source>
</evidence>
<feature type="compositionally biased region" description="Pro residues" evidence="12">
    <location>
        <begin position="155"/>
        <end position="175"/>
    </location>
</feature>
<comment type="similarity">
    <text evidence="4">Belongs to the SEC23/SEC24 family. SEC24 subfamily.</text>
</comment>
<keyword evidence="8" id="KW-0931">ER-Golgi transport</keyword>
<dbReference type="SUPFAM" id="SSF82919">
    <property type="entry name" value="Zn-finger domain of Sec23/24"/>
    <property type="match status" value="1"/>
</dbReference>
<reference evidence="18 19" key="1">
    <citation type="journal article" date="2024" name="Nat. Commun.">
        <title>Phylogenomics reveals the evolutionary origins of lichenization in chlorophyte algae.</title>
        <authorList>
            <person name="Puginier C."/>
            <person name="Libourel C."/>
            <person name="Otte J."/>
            <person name="Skaloud P."/>
            <person name="Haon M."/>
            <person name="Grisel S."/>
            <person name="Petersen M."/>
            <person name="Berrin J.G."/>
            <person name="Delaux P.M."/>
            <person name="Dal Grande F."/>
            <person name="Keller J."/>
        </authorList>
    </citation>
    <scope>NUCLEOTIDE SEQUENCE [LARGE SCALE GENOMIC DNA]</scope>
    <source>
        <strain evidence="18 19">SAG 2043</strain>
    </source>
</reference>
<dbReference type="GO" id="GO:0030127">
    <property type="term" value="C:COPII vesicle coat"/>
    <property type="evidence" value="ECO:0007669"/>
    <property type="project" value="InterPro"/>
</dbReference>
<dbReference type="Pfam" id="PF04810">
    <property type="entry name" value="zf-Sec23_Sec24"/>
    <property type="match status" value="1"/>
</dbReference>
<evidence type="ECO:0000256" key="4">
    <source>
        <dbReference type="ARBA" id="ARBA00008334"/>
    </source>
</evidence>
<feature type="domain" description="Zinc finger Sec23/Sec24-type" evidence="14">
    <location>
        <begin position="323"/>
        <end position="361"/>
    </location>
</feature>
<sequence>MSGFQPQQNNPPPYGQAPAAPGGFGPPGGPRPAGGPGMRPQGPGFGGPPRGPPVPAPGAGFGGMANGVGPGRPAGQPGGPPGVAGGGMRPPGAPAGAAAGPPGFQPPAPIRTSSGPPGPTAQPPAPGGFRPPGQPMSQPGGQQARPLGGAQMFRPPAPSAPPGYGAPPTGPPGAYPPQMQSMGYGPSQPTQPGMPGGYAGPPGPGPYGATPAMPGYDAGATGRVLDHFESLTLGPAAPGQSADVGVNPEYFPRPTGDAQEAAVKAPEPVHPGNAPSRFIRLTVNAVPNSQALRARFQLPLGAIVHPLADPQDVPVVNLGSAGIVRCKRCRTYMNPFVQWTDGGRRYQCNVCAQMNEVPVEYFCSLDANNVRVDSEERPELSRGTVEYIAPAEYMVRPPMPPTFFFVIDVSYAAVSAGVLPTVVESIKQSLDSLPGGERTKIGILTFDTHLHFYNLKSSLSQPQMMVVAEIEEPFVPCLPDDLLVNLGESRSVVEALLDSLPTTFAHNSSAESVMGPALQAAFMIMSGIGGKLLLFQSSIPSLGVGKIKNRDNAAAWGTDNEYKMRVPEDPFFKKFAAECSRVQISVDVFSFSSQYTDLASLGSLPKYTCGQVYYYPGFNAQRDGVKVHNEIVHNLTRTTGWEAVMRIRCSKGLRISNFHGHFFIRSTDLLALPQVDPDKAFAVQIAHEESVLTSPTAYMQCALLYTSSTGERRIRVHTLAMPVVAELGDLYRAADGGALASLLGKLAVEKAYTARLEETRQAIQHKVTLALKEFRMLHSQHTRGSLPHNKLIFPESLKHLPLWTLGLMKCAALRGTARDVNTDERIAVGLEIMAASVPNLLRLIYPNLYPVYDPAGDWGKPSPSGGVVLPPTMPLATDALNGSGAYLLDNGRIFVLWLGRTISRDFLAQVFGVDPAHPPQDSLGLAVEPARNNELSQRINALLRALRAGRANYQNCFVVRQGSPTEVHVLAYFLEDRGPGPYSYVELMAAIHKQVLSSR</sequence>
<gene>
    <name evidence="18" type="ORF">WJX72_009241</name>
</gene>
<evidence type="ECO:0000256" key="9">
    <source>
        <dbReference type="ARBA" id="ARBA00022927"/>
    </source>
</evidence>
<dbReference type="Gene3D" id="2.30.30.380">
    <property type="entry name" value="Zn-finger domain of Sec23/24"/>
    <property type="match status" value="1"/>
</dbReference>
<evidence type="ECO:0000259" key="15">
    <source>
        <dbReference type="Pfam" id="PF04811"/>
    </source>
</evidence>
<dbReference type="GO" id="GO:0006886">
    <property type="term" value="P:intracellular protein transport"/>
    <property type="evidence" value="ECO:0007669"/>
    <property type="project" value="InterPro"/>
</dbReference>
<evidence type="ECO:0000256" key="8">
    <source>
        <dbReference type="ARBA" id="ARBA00022892"/>
    </source>
</evidence>
<feature type="region of interest" description="Disordered" evidence="12">
    <location>
        <begin position="1"/>
        <end position="214"/>
    </location>
</feature>
<feature type="compositionally biased region" description="Gly residues" evidence="12">
    <location>
        <begin position="59"/>
        <end position="72"/>
    </location>
</feature>
<evidence type="ECO:0000256" key="3">
    <source>
        <dbReference type="ARBA" id="ARBA00004586"/>
    </source>
</evidence>
<dbReference type="Gene3D" id="3.40.20.10">
    <property type="entry name" value="Severin"/>
    <property type="match status" value="1"/>
</dbReference>
<dbReference type="GO" id="GO:0070971">
    <property type="term" value="C:endoplasmic reticulum exit site"/>
    <property type="evidence" value="ECO:0007669"/>
    <property type="project" value="TreeGrafter"/>
</dbReference>
<dbReference type="SUPFAM" id="SSF81995">
    <property type="entry name" value="beta-sandwich domain of Sec23/24"/>
    <property type="match status" value="1"/>
</dbReference>
<evidence type="ECO:0000256" key="12">
    <source>
        <dbReference type="SAM" id="MobiDB-lite"/>
    </source>
</evidence>
<keyword evidence="9" id="KW-0653">Protein transport</keyword>
<evidence type="ECO:0000256" key="6">
    <source>
        <dbReference type="ARBA" id="ARBA00022490"/>
    </source>
</evidence>
<dbReference type="GO" id="GO:0008270">
    <property type="term" value="F:zinc ion binding"/>
    <property type="evidence" value="ECO:0007669"/>
    <property type="project" value="InterPro"/>
</dbReference>
<organism evidence="18 19">
    <name type="scientific">[Myrmecia] bisecta</name>
    <dbReference type="NCBI Taxonomy" id="41462"/>
    <lineage>
        <taxon>Eukaryota</taxon>
        <taxon>Viridiplantae</taxon>
        <taxon>Chlorophyta</taxon>
        <taxon>core chlorophytes</taxon>
        <taxon>Trebouxiophyceae</taxon>
        <taxon>Trebouxiales</taxon>
        <taxon>Trebouxiaceae</taxon>
        <taxon>Myrmecia</taxon>
    </lineage>
</organism>
<dbReference type="GO" id="GO:0090110">
    <property type="term" value="P:COPII-coated vesicle cargo loading"/>
    <property type="evidence" value="ECO:0007669"/>
    <property type="project" value="TreeGrafter"/>
</dbReference>